<dbReference type="PANTHER" id="PTHR43370:SF2">
    <property type="entry name" value="ABC TRANSPORTER PERMEASE PROTEIN"/>
    <property type="match status" value="1"/>
</dbReference>
<evidence type="ECO:0000256" key="1">
    <source>
        <dbReference type="ARBA" id="ARBA00004651"/>
    </source>
</evidence>
<keyword evidence="5 6" id="KW-0472">Membrane</keyword>
<evidence type="ECO:0000313" key="8">
    <source>
        <dbReference type="Proteomes" id="UP001185927"/>
    </source>
</evidence>
<evidence type="ECO:0000256" key="2">
    <source>
        <dbReference type="ARBA" id="ARBA00022475"/>
    </source>
</evidence>
<feature type="transmembrane region" description="Helical" evidence="6">
    <location>
        <begin position="12"/>
        <end position="29"/>
    </location>
</feature>
<feature type="transmembrane region" description="Helical" evidence="6">
    <location>
        <begin position="63"/>
        <end position="85"/>
    </location>
</feature>
<dbReference type="RefSeq" id="WP_317545237.1">
    <property type="nucleotide sequence ID" value="NZ_JAWLKB010000024.1"/>
</dbReference>
<dbReference type="Proteomes" id="UP001185927">
    <property type="component" value="Unassembled WGS sequence"/>
</dbReference>
<organism evidence="7 8">
    <name type="scientific">Rhodococcus globerulus</name>
    <dbReference type="NCBI Taxonomy" id="33008"/>
    <lineage>
        <taxon>Bacteria</taxon>
        <taxon>Bacillati</taxon>
        <taxon>Actinomycetota</taxon>
        <taxon>Actinomycetes</taxon>
        <taxon>Mycobacteriales</taxon>
        <taxon>Nocardiaceae</taxon>
        <taxon>Rhodococcus</taxon>
    </lineage>
</organism>
<accession>A0ABU4C2T1</accession>
<dbReference type="Pfam" id="PF02653">
    <property type="entry name" value="BPD_transp_2"/>
    <property type="match status" value="1"/>
</dbReference>
<keyword evidence="4 6" id="KW-1133">Transmembrane helix</keyword>
<feature type="transmembrane region" description="Helical" evidence="6">
    <location>
        <begin position="272"/>
        <end position="291"/>
    </location>
</feature>
<proteinExistence type="predicted"/>
<evidence type="ECO:0000256" key="3">
    <source>
        <dbReference type="ARBA" id="ARBA00022692"/>
    </source>
</evidence>
<reference evidence="7 8" key="1">
    <citation type="submission" date="2023-10" db="EMBL/GenBank/DDBJ databases">
        <title>Development of a sustainable strategy for remediation of hydrocarbon-contaminated territories based on the waste exchange concept.</title>
        <authorList>
            <person name="Krivoruchko A."/>
        </authorList>
    </citation>
    <scope>NUCLEOTIDE SEQUENCE [LARGE SCALE GENOMIC DNA]</scope>
    <source>
        <strain evidence="7 8">IEGM 1203</strain>
    </source>
</reference>
<protein>
    <submittedName>
        <fullName evidence="7">ABC transporter permease</fullName>
    </submittedName>
</protein>
<comment type="subcellular location">
    <subcellularLocation>
        <location evidence="1">Cell membrane</location>
        <topology evidence="1">Multi-pass membrane protein</topology>
    </subcellularLocation>
</comment>
<dbReference type="PANTHER" id="PTHR43370">
    <property type="entry name" value="SUGAR ABC TRANSPORTER INTEGRAL MEMBRANE PROTEIN-RELATED"/>
    <property type="match status" value="1"/>
</dbReference>
<evidence type="ECO:0000313" key="7">
    <source>
        <dbReference type="EMBL" id="MDV6270811.1"/>
    </source>
</evidence>
<comment type="caution">
    <text evidence="7">The sequence shown here is derived from an EMBL/GenBank/DDBJ whole genome shotgun (WGS) entry which is preliminary data.</text>
</comment>
<feature type="transmembrane region" description="Helical" evidence="6">
    <location>
        <begin position="146"/>
        <end position="168"/>
    </location>
</feature>
<feature type="transmembrane region" description="Helical" evidence="6">
    <location>
        <begin position="234"/>
        <end position="260"/>
    </location>
</feature>
<feature type="transmembrane region" description="Helical" evidence="6">
    <location>
        <begin position="36"/>
        <end position="57"/>
    </location>
</feature>
<keyword evidence="3 6" id="KW-0812">Transmembrane</keyword>
<dbReference type="CDD" id="cd06580">
    <property type="entry name" value="TM_PBP1_transp_TpRbsC_like"/>
    <property type="match status" value="1"/>
</dbReference>
<dbReference type="EMBL" id="JAWLKB010000024">
    <property type="protein sequence ID" value="MDV6270811.1"/>
    <property type="molecule type" value="Genomic_DNA"/>
</dbReference>
<evidence type="ECO:0000256" key="6">
    <source>
        <dbReference type="SAM" id="Phobius"/>
    </source>
</evidence>
<evidence type="ECO:0000256" key="5">
    <source>
        <dbReference type="ARBA" id="ARBA00023136"/>
    </source>
</evidence>
<name>A0ABU4C2T1_RHOGO</name>
<evidence type="ECO:0000256" key="4">
    <source>
        <dbReference type="ARBA" id="ARBA00022989"/>
    </source>
</evidence>
<keyword evidence="2" id="KW-1003">Cell membrane</keyword>
<sequence length="320" mass="32903">MAFWISSDLWYLALQSMATLLFVSLGVYLPMRAGVLVLGAEGIMLFGCFGAIAGELLTSGGAAAGLFGAVFASLLACALFAAVAVSGRVNPIVTGIALNFIAAGGTAVLAAVLFSGSGGALIAPGLESLPKLSVPVVEQIPWVGKVLSGQTIVLYLALFAVPLVSLWLHRTRGGLTMRVVGQSPSVALDAGRSPSRTQWLALLAGGVFIGLGASQLALASAAQFSPGMTSGRGFIALALVLIAATRPWLLLPLAIIFAYLDTLGFNLQNIGLSTELSGVVPYLAILVLLSVPSITRKFRRAESNGSDVAPAKIAVGRRIQ</sequence>
<keyword evidence="8" id="KW-1185">Reference proteome</keyword>
<feature type="transmembrane region" description="Helical" evidence="6">
    <location>
        <begin position="199"/>
        <end position="222"/>
    </location>
</feature>
<dbReference type="InterPro" id="IPR001851">
    <property type="entry name" value="ABC_transp_permease"/>
</dbReference>
<feature type="transmembrane region" description="Helical" evidence="6">
    <location>
        <begin position="97"/>
        <end position="126"/>
    </location>
</feature>
<gene>
    <name evidence="7" type="ORF">R3Q16_29705</name>
</gene>